<evidence type="ECO:0000256" key="2">
    <source>
        <dbReference type="ARBA" id="ARBA00023134"/>
    </source>
</evidence>
<dbReference type="Pfam" id="PF01926">
    <property type="entry name" value="MMR_HSR1"/>
    <property type="match status" value="1"/>
</dbReference>
<dbReference type="InterPro" id="IPR012676">
    <property type="entry name" value="TGS-like"/>
</dbReference>
<dbReference type="Pfam" id="PF16897">
    <property type="entry name" value="MMR_HSR1_Xtn"/>
    <property type="match status" value="1"/>
</dbReference>
<dbReference type="InterPro" id="IPR045001">
    <property type="entry name" value="DRG"/>
</dbReference>
<evidence type="ECO:0000259" key="4">
    <source>
        <dbReference type="PROSITE" id="PS51880"/>
    </source>
</evidence>
<dbReference type="PANTHER" id="PTHR43127">
    <property type="entry name" value="DEVELOPMENTALLY-REGULATED GTP-BINDING PROTEIN 2"/>
    <property type="match status" value="1"/>
</dbReference>
<gene>
    <name evidence="5" type="ORF">SBU_000282</name>
</gene>
<dbReference type="EMBL" id="LYOR01000001">
    <property type="protein sequence ID" value="OFV66989.1"/>
    <property type="molecule type" value="Genomic_DNA"/>
</dbReference>
<dbReference type="Gene3D" id="3.40.50.300">
    <property type="entry name" value="P-loop containing nucleotide triphosphate hydrolases"/>
    <property type="match status" value="1"/>
</dbReference>
<proteinExistence type="predicted"/>
<dbReference type="SUPFAM" id="SSF52540">
    <property type="entry name" value="P-loop containing nucleoside triphosphate hydrolases"/>
    <property type="match status" value="1"/>
</dbReference>
<dbReference type="CDD" id="cd01666">
    <property type="entry name" value="TGS_DRG"/>
    <property type="match status" value="1"/>
</dbReference>
<dbReference type="Pfam" id="PF02824">
    <property type="entry name" value="TGS"/>
    <property type="match status" value="1"/>
</dbReference>
<dbReference type="PRINTS" id="PR00326">
    <property type="entry name" value="GTP1OBG"/>
</dbReference>
<keyword evidence="6" id="KW-1185">Reference proteome</keyword>
<keyword evidence="1" id="KW-0547">Nucleotide-binding</keyword>
<dbReference type="InterPro" id="IPR027417">
    <property type="entry name" value="P-loop_NTPase"/>
</dbReference>
<reference evidence="5" key="1">
    <citation type="submission" date="2016-05" db="EMBL/GenBank/DDBJ databases">
        <title>Microbial consortia oxidize butane by reversing methanogenesis.</title>
        <authorList>
            <person name="Laso-Perez R."/>
            <person name="Richter M."/>
            <person name="Wegener G."/>
            <person name="Musat F."/>
        </authorList>
    </citation>
    <scope>NUCLEOTIDE SEQUENCE [LARGE SCALE GENOMIC DNA]</scope>
    <source>
        <strain evidence="5">BOX1</strain>
    </source>
</reference>
<dbReference type="STRING" id="1839936.SBU_000282"/>
<dbReference type="InterPro" id="IPR006074">
    <property type="entry name" value="GTP1-OBG_CS"/>
</dbReference>
<dbReference type="InterPro" id="IPR004095">
    <property type="entry name" value="TGS"/>
</dbReference>
<accession>A0A1F2P6M4</accession>
<dbReference type="InterPro" id="IPR031167">
    <property type="entry name" value="G_OBG"/>
</dbReference>
<dbReference type="PROSITE" id="PS00905">
    <property type="entry name" value="GTP1_OBG"/>
    <property type="match status" value="1"/>
</dbReference>
<dbReference type="Gene3D" id="3.10.20.30">
    <property type="match status" value="1"/>
</dbReference>
<dbReference type="Proteomes" id="UP000185779">
    <property type="component" value="Unassembled WGS sequence"/>
</dbReference>
<feature type="domain" description="OBG-type G" evidence="3">
    <location>
        <begin position="82"/>
        <end position="305"/>
    </location>
</feature>
<evidence type="ECO:0000256" key="1">
    <source>
        <dbReference type="ARBA" id="ARBA00022741"/>
    </source>
</evidence>
<dbReference type="SUPFAM" id="SSF81271">
    <property type="entry name" value="TGS-like"/>
    <property type="match status" value="1"/>
</dbReference>
<dbReference type="PATRIC" id="fig|1839936.3.peg.285"/>
<dbReference type="CDD" id="cd01896">
    <property type="entry name" value="DRG"/>
    <property type="match status" value="1"/>
</dbReference>
<dbReference type="InterPro" id="IPR005225">
    <property type="entry name" value="Small_GTP-bd"/>
</dbReference>
<evidence type="ECO:0000313" key="6">
    <source>
        <dbReference type="Proteomes" id="UP000185779"/>
    </source>
</evidence>
<dbReference type="PROSITE" id="PS51880">
    <property type="entry name" value="TGS"/>
    <property type="match status" value="1"/>
</dbReference>
<evidence type="ECO:0000313" key="5">
    <source>
        <dbReference type="EMBL" id="OFV66989.1"/>
    </source>
</evidence>
<dbReference type="NCBIfam" id="TIGR00231">
    <property type="entry name" value="small_GTP"/>
    <property type="match status" value="1"/>
</dbReference>
<dbReference type="PROSITE" id="PS51710">
    <property type="entry name" value="G_OBG"/>
    <property type="match status" value="1"/>
</dbReference>
<evidence type="ECO:0000259" key="3">
    <source>
        <dbReference type="PROSITE" id="PS51710"/>
    </source>
</evidence>
<keyword evidence="2" id="KW-0342">GTP-binding</keyword>
<dbReference type="AlphaFoldDB" id="A0A1F2P6M4"/>
<dbReference type="InterPro" id="IPR031662">
    <property type="entry name" value="GTP-binding_2"/>
</dbReference>
<dbReference type="InterPro" id="IPR012675">
    <property type="entry name" value="Beta-grasp_dom_sf"/>
</dbReference>
<sequence>MRTSQEILKIFLSSHTLGDVMGVEDKIREIEEELRKTPYNKATQYHIGRLKARLSRLRDEAVKRSSKKSQHNGYSVKKTGDATVVLVGPPSVGKSTILNRLTNATSEVASYDFTTLNVIPGVTEIHGAKIQLLDVPGLIEGAALGKGRGREVISVVRSADLILLVTTVFEIEQLDTLEKELYDAGIRLNIQPPDVRIIKRDRGGIRINKTPNVRMDDTLIKAVLGEYKIHNADIIIREDLTIDRLIDAILANRIYLPSIRVINKIDLIGRDELEPLRGMPDTVLISAATGEGLNDLKEMIFRGLGFIRIYMKPPGRKADLEHPLIVKTGATVADVAERIHRDLKRNFRYAQVWGSSAKHDGQRVGLTHRLADGDILRIVS</sequence>
<feature type="domain" description="TGS" evidence="4">
    <location>
        <begin position="305"/>
        <end position="380"/>
    </location>
</feature>
<protein>
    <submittedName>
        <fullName evidence="5">Small GTP-binding protein domain protein</fullName>
    </submittedName>
</protein>
<dbReference type="InterPro" id="IPR006073">
    <property type="entry name" value="GTP-bd"/>
</dbReference>
<dbReference type="Gene3D" id="6.10.140.1070">
    <property type="match status" value="1"/>
</dbReference>
<organism evidence="5 6">
    <name type="scientific">Candidatus Syntropharchaeum butanivorans</name>
    <dbReference type="NCBI Taxonomy" id="1839936"/>
    <lineage>
        <taxon>Archaea</taxon>
        <taxon>Methanobacteriati</taxon>
        <taxon>Methanobacteriota</taxon>
        <taxon>Stenosarchaea group</taxon>
        <taxon>Methanomicrobia</taxon>
        <taxon>Methanosarcinales</taxon>
        <taxon>ANME-2 cluster</taxon>
        <taxon>Candidatus Syntropharchaeum</taxon>
    </lineage>
</organism>
<comment type="caution">
    <text evidence="5">The sequence shown here is derived from an EMBL/GenBank/DDBJ whole genome shotgun (WGS) entry which is preliminary data.</text>
</comment>
<name>A0A1F2P6M4_9EURY</name>
<dbReference type="GO" id="GO:0005525">
    <property type="term" value="F:GTP binding"/>
    <property type="evidence" value="ECO:0007669"/>
    <property type="project" value="UniProtKB-KW"/>
</dbReference>
<dbReference type="FunFam" id="3.10.20.30:FF:000003">
    <property type="entry name" value="Developmentally-regulated GTP-binding protein 1"/>
    <property type="match status" value="1"/>
</dbReference>
<dbReference type="GO" id="GO:0003924">
    <property type="term" value="F:GTPase activity"/>
    <property type="evidence" value="ECO:0007669"/>
    <property type="project" value="InterPro"/>
</dbReference>